<dbReference type="InterPro" id="IPR055170">
    <property type="entry name" value="GFO_IDH_MocA-like_dom"/>
</dbReference>
<evidence type="ECO:0000259" key="1">
    <source>
        <dbReference type="Pfam" id="PF01408"/>
    </source>
</evidence>
<dbReference type="SUPFAM" id="SSF55347">
    <property type="entry name" value="Glyceraldehyde-3-phosphate dehydrogenase-like, C-terminal domain"/>
    <property type="match status" value="1"/>
</dbReference>
<feature type="domain" description="Gfo/Idh/MocA-like oxidoreductase N-terminal" evidence="1">
    <location>
        <begin position="3"/>
        <end position="118"/>
    </location>
</feature>
<sequence length="380" mass="41036">MTRIGIIGTGFVADLYMRSLETVQGLDLIGAYDLRGARLSQFCGHWAVTGFDTRDALLAAIGPGGILLNLTNPSAHCEISKAGLSAGCHVYSEKPLAMRMDHASELHALASEKGLMLASAPCSFLGEAAQTIGAALRADVAGKPRLIYAELDDDFIPQAPYARWQSESGASWPAGDEFRVGCTLEHAGYYLTWLIALFGSVRTVVAASGGQVSDQLPVDDPAPDFSVATLFFESGVVARLTCSIIAPHDHALRIICDKGVIELDEAWNNAARVRFRRRFTLRRRLVNAPVARRLRLPGETHPKVGRWGSASMNFMLGVAEMADAIAQDRPPRMSAELALHLTEVTLAIQTAGETTGAQVMQTRCDPIEPMPWAQRLKGAL</sequence>
<dbReference type="Gene3D" id="3.30.360.10">
    <property type="entry name" value="Dihydrodipicolinate Reductase, domain 2"/>
    <property type="match status" value="1"/>
</dbReference>
<dbReference type="Proteomes" id="UP000183974">
    <property type="component" value="Unassembled WGS sequence"/>
</dbReference>
<evidence type="ECO:0000259" key="2">
    <source>
        <dbReference type="Pfam" id="PF22725"/>
    </source>
</evidence>
<dbReference type="EMBL" id="FRBR01000013">
    <property type="protein sequence ID" value="SHM30402.1"/>
    <property type="molecule type" value="Genomic_DNA"/>
</dbReference>
<dbReference type="PANTHER" id="PTHR43377:SF1">
    <property type="entry name" value="BILIVERDIN REDUCTASE A"/>
    <property type="match status" value="1"/>
</dbReference>
<dbReference type="AlphaFoldDB" id="A0A1M7HPC1"/>
<protein>
    <submittedName>
        <fullName evidence="3">Predicted dehydrogenase</fullName>
    </submittedName>
</protein>
<accession>A0A1M7HPC1</accession>
<dbReference type="InterPro" id="IPR051450">
    <property type="entry name" value="Gfo/Idh/MocA_Oxidoreductases"/>
</dbReference>
<evidence type="ECO:0000313" key="4">
    <source>
        <dbReference type="Proteomes" id="UP000183974"/>
    </source>
</evidence>
<dbReference type="STRING" id="337701.SAMN05444398_11349"/>
<dbReference type="Pfam" id="PF01408">
    <property type="entry name" value="GFO_IDH_MocA"/>
    <property type="match status" value="1"/>
</dbReference>
<keyword evidence="4" id="KW-1185">Reference proteome</keyword>
<dbReference type="GO" id="GO:0000166">
    <property type="term" value="F:nucleotide binding"/>
    <property type="evidence" value="ECO:0007669"/>
    <property type="project" value="InterPro"/>
</dbReference>
<gene>
    <name evidence="3" type="ORF">SAMN05444398_11349</name>
</gene>
<dbReference type="InterPro" id="IPR000683">
    <property type="entry name" value="Gfo/Idh/MocA-like_OxRdtase_N"/>
</dbReference>
<dbReference type="Pfam" id="PF22725">
    <property type="entry name" value="GFO_IDH_MocA_C3"/>
    <property type="match status" value="1"/>
</dbReference>
<proteinExistence type="predicted"/>
<dbReference type="InterPro" id="IPR036291">
    <property type="entry name" value="NAD(P)-bd_dom_sf"/>
</dbReference>
<dbReference type="Gene3D" id="3.40.50.720">
    <property type="entry name" value="NAD(P)-binding Rossmann-like Domain"/>
    <property type="match status" value="1"/>
</dbReference>
<organism evidence="3 4">
    <name type="scientific">Roseovarius pacificus</name>
    <dbReference type="NCBI Taxonomy" id="337701"/>
    <lineage>
        <taxon>Bacteria</taxon>
        <taxon>Pseudomonadati</taxon>
        <taxon>Pseudomonadota</taxon>
        <taxon>Alphaproteobacteria</taxon>
        <taxon>Rhodobacterales</taxon>
        <taxon>Roseobacteraceae</taxon>
        <taxon>Roseovarius</taxon>
    </lineage>
</organism>
<dbReference type="RefSeq" id="WP_073036484.1">
    <property type="nucleotide sequence ID" value="NZ_BMLR01000013.1"/>
</dbReference>
<evidence type="ECO:0000313" key="3">
    <source>
        <dbReference type="EMBL" id="SHM30402.1"/>
    </source>
</evidence>
<dbReference type="PANTHER" id="PTHR43377">
    <property type="entry name" value="BILIVERDIN REDUCTASE A"/>
    <property type="match status" value="1"/>
</dbReference>
<dbReference type="OrthoDB" id="9776544at2"/>
<feature type="domain" description="GFO/IDH/MocA-like oxidoreductase" evidence="2">
    <location>
        <begin position="130"/>
        <end position="262"/>
    </location>
</feature>
<dbReference type="SUPFAM" id="SSF51735">
    <property type="entry name" value="NAD(P)-binding Rossmann-fold domains"/>
    <property type="match status" value="1"/>
</dbReference>
<reference evidence="3 4" key="1">
    <citation type="submission" date="2016-11" db="EMBL/GenBank/DDBJ databases">
        <authorList>
            <person name="Jaros S."/>
            <person name="Januszkiewicz K."/>
            <person name="Wedrychowicz H."/>
        </authorList>
    </citation>
    <scope>NUCLEOTIDE SEQUENCE [LARGE SCALE GENOMIC DNA]</scope>
    <source>
        <strain evidence="3 4">DSM 29589</strain>
    </source>
</reference>
<name>A0A1M7HPC1_9RHOB</name>